<proteinExistence type="predicted"/>
<dbReference type="EMBL" id="ML145147">
    <property type="protein sequence ID" value="TBU56704.1"/>
    <property type="molecule type" value="Genomic_DNA"/>
</dbReference>
<reference evidence="1 2" key="1">
    <citation type="submission" date="2019-01" db="EMBL/GenBank/DDBJ databases">
        <title>Draft genome sequences of three monokaryotic isolates of the white-rot basidiomycete fungus Dichomitus squalens.</title>
        <authorList>
            <consortium name="DOE Joint Genome Institute"/>
            <person name="Lopez S.C."/>
            <person name="Andreopoulos B."/>
            <person name="Pangilinan J."/>
            <person name="Lipzen A."/>
            <person name="Riley R."/>
            <person name="Ahrendt S."/>
            <person name="Ng V."/>
            <person name="Barry K."/>
            <person name="Daum C."/>
            <person name="Grigoriev I.V."/>
            <person name="Hilden K.S."/>
            <person name="Makela M.R."/>
            <person name="de Vries R.P."/>
        </authorList>
    </citation>
    <scope>NUCLEOTIDE SEQUENCE [LARGE SCALE GENOMIC DNA]</scope>
    <source>
        <strain evidence="1 2">CBS 464.89</strain>
    </source>
</reference>
<evidence type="ECO:0000313" key="2">
    <source>
        <dbReference type="Proteomes" id="UP000292082"/>
    </source>
</evidence>
<gene>
    <name evidence="1" type="ORF">BD310DRAFT_600888</name>
</gene>
<keyword evidence="2" id="KW-1185">Reference proteome</keyword>
<dbReference type="Proteomes" id="UP000292082">
    <property type="component" value="Unassembled WGS sequence"/>
</dbReference>
<protein>
    <submittedName>
        <fullName evidence="1">Uncharacterized protein</fullName>
    </submittedName>
</protein>
<evidence type="ECO:0000313" key="1">
    <source>
        <dbReference type="EMBL" id="TBU56704.1"/>
    </source>
</evidence>
<name>A0A4Q9PR03_9APHY</name>
<accession>A0A4Q9PR03</accession>
<dbReference type="AlphaFoldDB" id="A0A4Q9PR03"/>
<sequence>MPGDDAYLVSDPSEATRVGREVALRADGHPSTTSKRQTQLALRAGPQCQRVSKTEYVRTYWSSASSTGLGTSLCAMTFAACTMRARSAAGPSSYARSISTFQPPATSGTRVRCLCRLRTDEAEYGVLVLGRYLNGSKLPASSVAYPSWSNVREKCAET</sequence>
<organism evidence="1 2">
    <name type="scientific">Dichomitus squalens</name>
    <dbReference type="NCBI Taxonomy" id="114155"/>
    <lineage>
        <taxon>Eukaryota</taxon>
        <taxon>Fungi</taxon>
        <taxon>Dikarya</taxon>
        <taxon>Basidiomycota</taxon>
        <taxon>Agaricomycotina</taxon>
        <taxon>Agaricomycetes</taxon>
        <taxon>Polyporales</taxon>
        <taxon>Polyporaceae</taxon>
        <taxon>Dichomitus</taxon>
    </lineage>
</organism>